<organism evidence="4 5">
    <name type="scientific">Lasius platythorax</name>
    <dbReference type="NCBI Taxonomy" id="488582"/>
    <lineage>
        <taxon>Eukaryota</taxon>
        <taxon>Metazoa</taxon>
        <taxon>Ecdysozoa</taxon>
        <taxon>Arthropoda</taxon>
        <taxon>Hexapoda</taxon>
        <taxon>Insecta</taxon>
        <taxon>Pterygota</taxon>
        <taxon>Neoptera</taxon>
        <taxon>Endopterygota</taxon>
        <taxon>Hymenoptera</taxon>
        <taxon>Apocrita</taxon>
        <taxon>Aculeata</taxon>
        <taxon>Formicoidea</taxon>
        <taxon>Formicidae</taxon>
        <taxon>Formicinae</taxon>
        <taxon>Lasius</taxon>
        <taxon>Lasius</taxon>
    </lineage>
</organism>
<dbReference type="Proteomes" id="UP001497644">
    <property type="component" value="Chromosome 13"/>
</dbReference>
<keyword evidence="5" id="KW-1185">Reference proteome</keyword>
<comment type="similarity">
    <text evidence="1">Belongs to the PIH1 family.</text>
</comment>
<name>A0AAV2NC59_9HYME</name>
<dbReference type="GO" id="GO:0005737">
    <property type="term" value="C:cytoplasm"/>
    <property type="evidence" value="ECO:0007669"/>
    <property type="project" value="TreeGrafter"/>
</dbReference>
<dbReference type="PANTHER" id="PTHR22997:SF0">
    <property type="entry name" value="PIH1 DOMAIN-CONTAINING PROTEIN 1"/>
    <property type="match status" value="1"/>
</dbReference>
<evidence type="ECO:0000256" key="1">
    <source>
        <dbReference type="ARBA" id="ARBA00008511"/>
    </source>
</evidence>
<comment type="function">
    <text evidence="2">Involved in the assembly of C/D box small nucleolar ribonucleoprotein (snoRNP) particles. Recruits the SWI/SNF complex to the core promoter of rRNA genes and enhances pre-rRNA transcription. Mediates interaction of TELO2 with the R2TP complex which is necessary for the stability of MTOR and SMG1. Positively regulates the assembly and activity of the mTORC1 complex.</text>
</comment>
<dbReference type="PANTHER" id="PTHR22997">
    <property type="entry name" value="PIH1 DOMAIN-CONTAINING PROTEIN 1"/>
    <property type="match status" value="1"/>
</dbReference>
<dbReference type="EMBL" id="OZ034836">
    <property type="protein sequence ID" value="CAL1677498.1"/>
    <property type="molecule type" value="Genomic_DNA"/>
</dbReference>
<reference evidence="4" key="1">
    <citation type="submission" date="2024-04" db="EMBL/GenBank/DDBJ databases">
        <authorList>
            <consortium name="Molecular Ecology Group"/>
        </authorList>
    </citation>
    <scope>NUCLEOTIDE SEQUENCE</scope>
</reference>
<dbReference type="InterPro" id="IPR050734">
    <property type="entry name" value="PIH1/Kintoun_subfamily"/>
</dbReference>
<proteinExistence type="inferred from homology"/>
<feature type="domain" description="PIH1 N-terminal" evidence="3">
    <location>
        <begin position="25"/>
        <end position="185"/>
    </location>
</feature>
<gene>
    <name evidence="4" type="ORF">LPLAT_LOCUS3522</name>
</gene>
<dbReference type="GO" id="GO:1990904">
    <property type="term" value="C:ribonucleoprotein complex"/>
    <property type="evidence" value="ECO:0007669"/>
    <property type="project" value="TreeGrafter"/>
</dbReference>
<evidence type="ECO:0000256" key="2">
    <source>
        <dbReference type="ARBA" id="ARBA00046233"/>
    </source>
</evidence>
<accession>A0AAV2NC59</accession>
<evidence type="ECO:0000313" key="4">
    <source>
        <dbReference type="EMBL" id="CAL1677498.1"/>
    </source>
</evidence>
<dbReference type="InterPro" id="IPR012981">
    <property type="entry name" value="PIH1_N"/>
</dbReference>
<evidence type="ECO:0000259" key="3">
    <source>
        <dbReference type="Pfam" id="PF08190"/>
    </source>
</evidence>
<dbReference type="GO" id="GO:0006364">
    <property type="term" value="P:rRNA processing"/>
    <property type="evidence" value="ECO:0007669"/>
    <property type="project" value="TreeGrafter"/>
</dbReference>
<dbReference type="GO" id="GO:0000492">
    <property type="term" value="P:box C/D snoRNP assembly"/>
    <property type="evidence" value="ECO:0007669"/>
    <property type="project" value="TreeGrafter"/>
</dbReference>
<sequence length="301" mass="34837">MNDTTFLDIDDSIKIKNLLLDKDRDALNQQMDELMKQFDSKSSILVQPTPGICVKTRTADKKKIFVNICVSDKIPPPEDISDTKLFEFLNDEVVTYTIPMSICAERMEADKSGIFSATYDVMINGAYFKKCREKKHFMTFTILVILNAVTDKYDKKFDMENYVILKNRTVMGKLQQHRIENRELKKPQDHKPLIEEIFDSTPTINTTYVQENNTARMDYVILKEPLKDQAEHLIILFNMSRSVSVEDVVVLINSDRINVTDKKACCSYDILLPYTLETNNAKAFLDYSIMVLRIDTLIKQK</sequence>
<protein>
    <recommendedName>
        <fullName evidence="3">PIH1 N-terminal domain-containing protein</fullName>
    </recommendedName>
</protein>
<dbReference type="Pfam" id="PF08190">
    <property type="entry name" value="PIH1"/>
    <property type="match status" value="1"/>
</dbReference>
<dbReference type="AlphaFoldDB" id="A0AAV2NC59"/>
<dbReference type="GO" id="GO:0097255">
    <property type="term" value="C:R2TP complex"/>
    <property type="evidence" value="ECO:0007669"/>
    <property type="project" value="TreeGrafter"/>
</dbReference>
<evidence type="ECO:0000313" key="5">
    <source>
        <dbReference type="Proteomes" id="UP001497644"/>
    </source>
</evidence>